<keyword evidence="1" id="KW-0732">Signal</keyword>
<feature type="domain" description="Pyrroloquinoline quinone-dependent pyranose dehydrogenase beta-propeller" evidence="2">
    <location>
        <begin position="31"/>
        <end position="441"/>
    </location>
</feature>
<dbReference type="Gene3D" id="2.120.10.30">
    <property type="entry name" value="TolB, C-terminal domain"/>
    <property type="match status" value="1"/>
</dbReference>
<proteinExistence type="predicted"/>
<feature type="chain" id="PRO_5034441671" evidence="1">
    <location>
        <begin position="18"/>
        <end position="452"/>
    </location>
</feature>
<evidence type="ECO:0000313" key="3">
    <source>
        <dbReference type="EMBL" id="KAF7768386.1"/>
    </source>
</evidence>
<evidence type="ECO:0000259" key="2">
    <source>
        <dbReference type="Pfam" id="PF22807"/>
    </source>
</evidence>
<protein>
    <submittedName>
        <fullName evidence="3">CAZyme family AA12</fullName>
    </submittedName>
</protein>
<evidence type="ECO:0000256" key="1">
    <source>
        <dbReference type="SAM" id="SignalP"/>
    </source>
</evidence>
<accession>A0A8H7C7L5</accession>
<dbReference type="Pfam" id="PF22807">
    <property type="entry name" value="TrAA12"/>
    <property type="match status" value="1"/>
</dbReference>
<feature type="signal peptide" evidence="1">
    <location>
        <begin position="1"/>
        <end position="17"/>
    </location>
</feature>
<dbReference type="InterPro" id="IPR054539">
    <property type="entry name" value="Beta-prop_PDH"/>
</dbReference>
<evidence type="ECO:0000313" key="4">
    <source>
        <dbReference type="Proteomes" id="UP000629468"/>
    </source>
</evidence>
<comment type="caution">
    <text evidence="3">The sequence shown here is derived from an EMBL/GenBank/DDBJ whole genome shotgun (WGS) entry which is preliminary data.</text>
</comment>
<gene>
    <name evidence="3" type="ORF">Agabi119p4_7629</name>
</gene>
<reference evidence="3 4" key="1">
    <citation type="journal article" name="Sci. Rep.">
        <title>Telomere-to-telomere assembled and centromere annotated genomes of the two main subspecies of the button mushroom Agaricus bisporus reveal especially polymorphic chromosome ends.</title>
        <authorList>
            <person name="Sonnenberg A.S.M."/>
            <person name="Sedaghat-Telgerd N."/>
            <person name="Lavrijssen B."/>
            <person name="Ohm R.A."/>
            <person name="Hendrickx P.M."/>
            <person name="Scholtmeijer K."/>
            <person name="Baars J.J.P."/>
            <person name="van Peer A."/>
        </authorList>
    </citation>
    <scope>NUCLEOTIDE SEQUENCE [LARGE SCALE GENOMIC DNA]</scope>
    <source>
        <strain evidence="3 4">H119_p4</strain>
    </source>
</reference>
<dbReference type="EMBL" id="JABXXO010000010">
    <property type="protein sequence ID" value="KAF7768386.1"/>
    <property type="molecule type" value="Genomic_DNA"/>
</dbReference>
<name>A0A8H7C7L5_AGABI</name>
<sequence>MRASLFLFLSLPVFILAQIQSDGANFLSPVTVAPGLDASVIFSNLTSPRGVAIDSEQNLLVVERGVGVSAFTRVSAGWSRTVVIKNDQLTHGIQIDSSTLYVSTASEVLAYSYDPATQVASSQGSAIIANLPPDGELTTHTLQLARDNSGLVTAILVGSGPKTNIDITARDPASGRSQIRSFSLLTKQPWPLNWENGVVVAYGIRNPAGFAFVPSPQVGPVASQTLLVVENAPSIDNVTGLTAAFANDNPADEIESVTIPTIGNTTPASFGFPDCATLWNGAADPTGVPQYEDSPRGTQFSLNLPSLSTPLPRLDPWCQNTTNNHPPAFNFQAHSVPLDIKRYEPQPIGVGGGLPGEWSGDVFVSFHGSFDRTPPTGYGVVHVPYPFEPLSTSPLGYDFLVQATDLNTCPGRCIRPAGLVFGRDNRLYVTSDSSGELFVIRGSAVSPSSSIG</sequence>
<dbReference type="InterPro" id="IPR011042">
    <property type="entry name" value="6-blade_b-propeller_TolB-like"/>
</dbReference>
<organism evidence="3 4">
    <name type="scientific">Agaricus bisporus var. burnettii</name>
    <dbReference type="NCBI Taxonomy" id="192524"/>
    <lineage>
        <taxon>Eukaryota</taxon>
        <taxon>Fungi</taxon>
        <taxon>Dikarya</taxon>
        <taxon>Basidiomycota</taxon>
        <taxon>Agaricomycotina</taxon>
        <taxon>Agaricomycetes</taxon>
        <taxon>Agaricomycetidae</taxon>
        <taxon>Agaricales</taxon>
        <taxon>Agaricineae</taxon>
        <taxon>Agaricaceae</taxon>
        <taxon>Agaricus</taxon>
    </lineage>
</organism>
<dbReference type="AlphaFoldDB" id="A0A8H7C7L5"/>
<dbReference type="SUPFAM" id="SSF50952">
    <property type="entry name" value="Soluble quinoprotein glucose dehydrogenase"/>
    <property type="match status" value="1"/>
</dbReference>
<dbReference type="InterPro" id="IPR011041">
    <property type="entry name" value="Quinoprot_gluc/sorb_DH_b-prop"/>
</dbReference>
<dbReference type="Proteomes" id="UP000629468">
    <property type="component" value="Unassembled WGS sequence"/>
</dbReference>